<evidence type="ECO:0000256" key="2">
    <source>
        <dbReference type="ARBA" id="ARBA00022695"/>
    </source>
</evidence>
<dbReference type="GO" id="GO:0004519">
    <property type="term" value="F:endonuclease activity"/>
    <property type="evidence" value="ECO:0007669"/>
    <property type="project" value="UniProtKB-KW"/>
</dbReference>
<dbReference type="EMBL" id="KN732238">
    <property type="protein sequence ID" value="KIH59192.1"/>
    <property type="molecule type" value="Genomic_DNA"/>
</dbReference>
<feature type="region of interest" description="Disordered" evidence="7">
    <location>
        <begin position="280"/>
        <end position="335"/>
    </location>
</feature>
<dbReference type="OrthoDB" id="5875288at2759"/>
<evidence type="ECO:0000256" key="4">
    <source>
        <dbReference type="ARBA" id="ARBA00022759"/>
    </source>
</evidence>
<dbReference type="GO" id="GO:0016787">
    <property type="term" value="F:hydrolase activity"/>
    <property type="evidence" value="ECO:0007669"/>
    <property type="project" value="UniProtKB-KW"/>
</dbReference>
<evidence type="ECO:0000259" key="8">
    <source>
        <dbReference type="Pfam" id="PF17917"/>
    </source>
</evidence>
<keyword evidence="2" id="KW-0548">Nucleotidyltransferase</keyword>
<organism evidence="9 10">
    <name type="scientific">Ancylostoma duodenale</name>
    <dbReference type="NCBI Taxonomy" id="51022"/>
    <lineage>
        <taxon>Eukaryota</taxon>
        <taxon>Metazoa</taxon>
        <taxon>Ecdysozoa</taxon>
        <taxon>Nematoda</taxon>
        <taxon>Chromadorea</taxon>
        <taxon>Rhabditida</taxon>
        <taxon>Rhabditina</taxon>
        <taxon>Rhabditomorpha</taxon>
        <taxon>Strongyloidea</taxon>
        <taxon>Ancylostomatidae</taxon>
        <taxon>Ancylostomatinae</taxon>
        <taxon>Ancylostoma</taxon>
    </lineage>
</organism>
<dbReference type="SUPFAM" id="SSF56672">
    <property type="entry name" value="DNA/RNA polymerases"/>
    <property type="match status" value="1"/>
</dbReference>
<keyword evidence="5" id="KW-0378">Hydrolase</keyword>
<dbReference type="GO" id="GO:0003964">
    <property type="term" value="F:RNA-directed DNA polymerase activity"/>
    <property type="evidence" value="ECO:0007669"/>
    <property type="project" value="UniProtKB-KW"/>
</dbReference>
<reference evidence="9 10" key="1">
    <citation type="submission" date="2013-12" db="EMBL/GenBank/DDBJ databases">
        <title>Draft genome of the parsitic nematode Ancylostoma duodenale.</title>
        <authorList>
            <person name="Mitreva M."/>
        </authorList>
    </citation>
    <scope>NUCLEOTIDE SEQUENCE [LARGE SCALE GENOMIC DNA]</scope>
    <source>
        <strain evidence="9 10">Zhejiang</strain>
    </source>
</reference>
<feature type="compositionally biased region" description="Polar residues" evidence="7">
    <location>
        <begin position="311"/>
        <end position="321"/>
    </location>
</feature>
<dbReference type="InterPro" id="IPR043502">
    <property type="entry name" value="DNA/RNA_pol_sf"/>
</dbReference>
<evidence type="ECO:0000256" key="6">
    <source>
        <dbReference type="ARBA" id="ARBA00022918"/>
    </source>
</evidence>
<keyword evidence="10" id="KW-1185">Reference proteome</keyword>
<dbReference type="PANTHER" id="PTHR37984:SF5">
    <property type="entry name" value="PROTEIN NYNRIN-LIKE"/>
    <property type="match status" value="1"/>
</dbReference>
<proteinExistence type="predicted"/>
<evidence type="ECO:0000256" key="3">
    <source>
        <dbReference type="ARBA" id="ARBA00022722"/>
    </source>
</evidence>
<dbReference type="InterPro" id="IPR050951">
    <property type="entry name" value="Retrovirus_Pol_polyprotein"/>
</dbReference>
<keyword evidence="4" id="KW-0255">Endonuclease</keyword>
<dbReference type="InterPro" id="IPR041373">
    <property type="entry name" value="RT_RNaseH"/>
</dbReference>
<dbReference type="PANTHER" id="PTHR37984">
    <property type="entry name" value="PROTEIN CBG26694"/>
    <property type="match status" value="1"/>
</dbReference>
<dbReference type="AlphaFoldDB" id="A0A0C2DA56"/>
<dbReference type="Pfam" id="PF17917">
    <property type="entry name" value="RT_RNaseH"/>
    <property type="match status" value="1"/>
</dbReference>
<keyword evidence="3" id="KW-0540">Nuclease</keyword>
<evidence type="ECO:0000313" key="9">
    <source>
        <dbReference type="EMBL" id="KIH59192.1"/>
    </source>
</evidence>
<protein>
    <recommendedName>
        <fullName evidence="8">Reverse transcriptase RNase H-like domain-containing protein</fullName>
    </recommendedName>
</protein>
<keyword evidence="1" id="KW-0808">Transferase</keyword>
<feature type="region of interest" description="Disordered" evidence="7">
    <location>
        <begin position="1"/>
        <end position="54"/>
    </location>
</feature>
<evidence type="ECO:0000256" key="1">
    <source>
        <dbReference type="ARBA" id="ARBA00022679"/>
    </source>
</evidence>
<gene>
    <name evidence="9" type="ORF">ANCDUO_10591</name>
</gene>
<evidence type="ECO:0000256" key="5">
    <source>
        <dbReference type="ARBA" id="ARBA00022801"/>
    </source>
</evidence>
<dbReference type="CDD" id="cd09274">
    <property type="entry name" value="RNase_HI_RT_Ty3"/>
    <property type="match status" value="1"/>
</dbReference>
<keyword evidence="6" id="KW-0695">RNA-directed DNA polymerase</keyword>
<feature type="domain" description="Reverse transcriptase RNase H-like" evidence="8">
    <location>
        <begin position="699"/>
        <end position="767"/>
    </location>
</feature>
<dbReference type="Proteomes" id="UP000054047">
    <property type="component" value="Unassembled WGS sequence"/>
</dbReference>
<name>A0A0C2DA56_9BILA</name>
<evidence type="ECO:0000313" key="10">
    <source>
        <dbReference type="Proteomes" id="UP000054047"/>
    </source>
</evidence>
<sequence length="822" mass="93983">MAFLARLWVSLEDTPPPQKRQPRKVTQKGKKGTKQPPQAQPTVPTPPRPIVTPQKSEMFSNHEDTKDISLTRRAMDHQQVYQACKMIGNRIEKFSGTGDRTFEEFLEEYTDLIARFSIPHDVARRLLPLYLSVGAKLKYQTIENHDQLPWDDLVTQLAKKLKSEALLSNLRDELHNMTQGKDSVGEFAKKVYTKTKIAFQGQGDGTITRMATDFFIKGLNPEIRKAIRRLPETDEFDAIVCRAEKEFRILEQERKEDRDAVQAINALISDEKINRLEQQLNRMKVNRRRPPTPMPPRQRNRPPISNKDRPTTGNSFNSQPLNFPRRPNNISKPKKQVTWYNPFRNYRANRTRFAAQQFQPCNCPTHGCQQNMTHPQPSAPHYVPMYQQPSTSSMMPTTTANLLCLVLTLIASAVAQYQVCGTNLYGNTFSLPDVVDCTVPSGTAMLRTTIQLYTEQSHQIVLNATKCYKEVLEVSISNFLYIRTLRTILNRRRVSIPQGLCQTARITGKVHGHDLIQVLPGLQTTNEIEEENTTLPLWGTNKYIRSIYSIETGQVASFDGNTIISSLANLENCTLSDGVCIRRDGIVVWEPVHSAPLCRFTAAGSFEALVTMQHIVLPHSDVVLQFSSDYLLHVQLTEQCKTLGNSYLTTSNHIVTFPYIPQDIMIQDYILRMTHRRRVKRYVPLLSFDDNLTFPRKPSRTLNKHEARYPAIELEALGLVYAVQKFRPYIDGAKCTVITDHAPLKALLHRQDLTGRLAKYQIVLQEFDIQIIYRPGKKNIVCDTLSRHMPTANTITTIQPNNLHLENIQMEQDQCPWIAEVK</sequence>
<evidence type="ECO:0000256" key="7">
    <source>
        <dbReference type="SAM" id="MobiDB-lite"/>
    </source>
</evidence>
<feature type="compositionally biased region" description="Basic residues" evidence="7">
    <location>
        <begin position="20"/>
        <end position="33"/>
    </location>
</feature>
<accession>A0A0C2DA56</accession>